<dbReference type="STRING" id="1150626.PHAMO_290006"/>
<accession>H8FTZ4</accession>
<protein>
    <recommendedName>
        <fullName evidence="4">Secreted protein</fullName>
    </recommendedName>
</protein>
<dbReference type="Proteomes" id="UP000004169">
    <property type="component" value="Unassembled WGS sequence"/>
</dbReference>
<dbReference type="RefSeq" id="WP_002729054.1">
    <property type="nucleotide sequence ID" value="NZ_CAHP01000022.1"/>
</dbReference>
<keyword evidence="1" id="KW-0732">Signal</keyword>
<evidence type="ECO:0000313" key="2">
    <source>
        <dbReference type="EMBL" id="CCG41718.1"/>
    </source>
</evidence>
<evidence type="ECO:0000256" key="1">
    <source>
        <dbReference type="SAM" id="SignalP"/>
    </source>
</evidence>
<dbReference type="AlphaFoldDB" id="H8FTZ4"/>
<name>H8FTZ4_MAGML</name>
<evidence type="ECO:0008006" key="4">
    <source>
        <dbReference type="Google" id="ProtNLM"/>
    </source>
</evidence>
<dbReference type="EMBL" id="CAHP01000022">
    <property type="protein sequence ID" value="CCG41718.1"/>
    <property type="molecule type" value="Genomic_DNA"/>
</dbReference>
<organism evidence="2 3">
    <name type="scientific">Magnetospirillum molischianum DSM 120</name>
    <dbReference type="NCBI Taxonomy" id="1150626"/>
    <lineage>
        <taxon>Bacteria</taxon>
        <taxon>Pseudomonadati</taxon>
        <taxon>Pseudomonadota</taxon>
        <taxon>Alphaproteobacteria</taxon>
        <taxon>Rhodospirillales</taxon>
        <taxon>Rhodospirillaceae</taxon>
        <taxon>Magnetospirillum</taxon>
    </lineage>
</organism>
<sequence length="149" mass="16191">MRRLVFAAAGVVLSTLLALPGAPVLAAEADEGEVVVSTWAFVSPGLSEKRGCRIRVVVENFTPVSIGFSGKYRTTLKGTEKDAWLVNSSRIPPKGRVERLYSCVLLGDTLELDRTSDYGYPRTCEVRGENTSPCPFKLRQVSNLAISGQ</sequence>
<dbReference type="OrthoDB" id="7358539at2"/>
<keyword evidence="3" id="KW-1185">Reference proteome</keyword>
<comment type="caution">
    <text evidence="2">The sequence shown here is derived from an EMBL/GenBank/DDBJ whole genome shotgun (WGS) entry which is preliminary data.</text>
</comment>
<reference evidence="2 3" key="1">
    <citation type="journal article" date="2012" name="J. Bacteriol.">
        <title>Draft Genome Sequence of the Purple Photosynthetic Bacterium Phaeospirillum molischianum DSM120, a Particularly Versatile Bacterium.</title>
        <authorList>
            <person name="Duquesne K."/>
            <person name="Prima V."/>
            <person name="Ji B."/>
            <person name="Rouy Z."/>
            <person name="Medigue C."/>
            <person name="Talla E."/>
            <person name="Sturgis J.N."/>
        </authorList>
    </citation>
    <scope>NUCLEOTIDE SEQUENCE [LARGE SCALE GENOMIC DNA]</scope>
    <source>
        <strain evidence="3">DSM120</strain>
    </source>
</reference>
<dbReference type="eggNOG" id="ENOG502ZPR1">
    <property type="taxonomic scope" value="Bacteria"/>
</dbReference>
<proteinExistence type="predicted"/>
<evidence type="ECO:0000313" key="3">
    <source>
        <dbReference type="Proteomes" id="UP000004169"/>
    </source>
</evidence>
<feature type="signal peptide" evidence="1">
    <location>
        <begin position="1"/>
        <end position="26"/>
    </location>
</feature>
<gene>
    <name evidence="2" type="ORF">PHAMO_290006</name>
</gene>
<feature type="chain" id="PRO_5003611599" description="Secreted protein" evidence="1">
    <location>
        <begin position="27"/>
        <end position="149"/>
    </location>
</feature>